<keyword evidence="3" id="KW-1185">Reference proteome</keyword>
<feature type="region of interest" description="Disordered" evidence="1">
    <location>
        <begin position="1"/>
        <end position="20"/>
    </location>
</feature>
<evidence type="ECO:0000313" key="2">
    <source>
        <dbReference type="EMBL" id="MES0837851.1"/>
    </source>
</evidence>
<feature type="region of interest" description="Disordered" evidence="1">
    <location>
        <begin position="68"/>
        <end position="108"/>
    </location>
</feature>
<accession>A0ABV2A3B9</accession>
<feature type="compositionally biased region" description="Polar residues" evidence="1">
    <location>
        <begin position="83"/>
        <end position="93"/>
    </location>
</feature>
<organism evidence="2 3">
    <name type="scientific">Nocardiopsis tropica</name>
    <dbReference type="NCBI Taxonomy" id="109330"/>
    <lineage>
        <taxon>Bacteria</taxon>
        <taxon>Bacillati</taxon>
        <taxon>Actinomycetota</taxon>
        <taxon>Actinomycetes</taxon>
        <taxon>Streptosporangiales</taxon>
        <taxon>Nocardiopsidaceae</taxon>
        <taxon>Nocardiopsis</taxon>
    </lineage>
</organism>
<evidence type="ECO:0000256" key="1">
    <source>
        <dbReference type="SAM" id="MobiDB-lite"/>
    </source>
</evidence>
<protein>
    <submittedName>
        <fullName evidence="2">Uncharacterized protein</fullName>
    </submittedName>
</protein>
<proteinExistence type="predicted"/>
<comment type="caution">
    <text evidence="2">The sequence shown here is derived from an EMBL/GenBank/DDBJ whole genome shotgun (WGS) entry which is preliminary data.</text>
</comment>
<dbReference type="RefSeq" id="WP_344181100.1">
    <property type="nucleotide sequence ID" value="NZ_JBEQNA010000020.1"/>
</dbReference>
<sequence length="108" mass="11804">MEKHAHRYSRDRDRDRRAADLAYQRPEKLIDPFTRMMAACRVLLVPGGVVVVTTHPYRTRGRLVDLPGQVAQADRRAGRGTPATENGATNSNCPAPATVDGARPAGRA</sequence>
<dbReference type="EMBL" id="JBEQNB010000021">
    <property type="protein sequence ID" value="MES0837851.1"/>
    <property type="molecule type" value="Genomic_DNA"/>
</dbReference>
<name>A0ABV2A3B9_9ACTN</name>
<dbReference type="Proteomes" id="UP001432401">
    <property type="component" value="Unassembled WGS sequence"/>
</dbReference>
<evidence type="ECO:0000313" key="3">
    <source>
        <dbReference type="Proteomes" id="UP001432401"/>
    </source>
</evidence>
<reference evidence="2 3" key="1">
    <citation type="submission" date="2024-06" db="EMBL/GenBank/DDBJ databases">
        <authorList>
            <person name="Bataeva Y.V."/>
            <person name="Grigorian L.N."/>
            <person name="Solomentsev V.I."/>
        </authorList>
    </citation>
    <scope>NUCLEOTIDE SEQUENCE [LARGE SCALE GENOMIC DNA]</scope>
    <source>
        <strain evidence="3">SCPM-O-B-12605 (RCAM04882)</strain>
    </source>
</reference>
<gene>
    <name evidence="2" type="ORF">ABUK86_29055</name>
</gene>